<comment type="similarity">
    <text evidence="1">Belongs to the N(4)/N(6)-methyltransferase family.</text>
</comment>
<dbReference type="InterPro" id="IPR038333">
    <property type="entry name" value="T1MK-like_N_sf"/>
</dbReference>
<dbReference type="GO" id="GO:0032259">
    <property type="term" value="P:methylation"/>
    <property type="evidence" value="ECO:0007669"/>
    <property type="project" value="UniProtKB-KW"/>
</dbReference>
<evidence type="ECO:0000313" key="11">
    <source>
        <dbReference type="EMBL" id="SMO57730.1"/>
    </source>
</evidence>
<name>A0A521CG46_9BACT</name>
<dbReference type="InterPro" id="IPR003356">
    <property type="entry name" value="DNA_methylase_A-5"/>
</dbReference>
<reference evidence="11 12" key="1">
    <citation type="submission" date="2017-05" db="EMBL/GenBank/DDBJ databases">
        <authorList>
            <person name="Varghese N."/>
            <person name="Submissions S."/>
        </authorList>
    </citation>
    <scope>NUCLEOTIDE SEQUENCE [LARGE SCALE GENOMIC DNA]</scope>
    <source>
        <strain evidence="11 12">DSM 21985</strain>
    </source>
</reference>
<dbReference type="PANTHER" id="PTHR42933">
    <property type="entry name" value="SLR6095 PROTEIN"/>
    <property type="match status" value="1"/>
</dbReference>
<keyword evidence="5" id="KW-0949">S-adenosyl-L-methionine</keyword>
<dbReference type="InterPro" id="IPR022749">
    <property type="entry name" value="D12N6_MeTrfase_N"/>
</dbReference>
<evidence type="ECO:0000256" key="7">
    <source>
        <dbReference type="ARBA" id="ARBA00047942"/>
    </source>
</evidence>
<evidence type="ECO:0000256" key="1">
    <source>
        <dbReference type="ARBA" id="ARBA00006594"/>
    </source>
</evidence>
<evidence type="ECO:0000256" key="6">
    <source>
        <dbReference type="ARBA" id="ARBA00022747"/>
    </source>
</evidence>
<dbReference type="NCBIfam" id="TIGR00497">
    <property type="entry name" value="hsdM"/>
    <property type="match status" value="1"/>
</dbReference>
<evidence type="ECO:0000256" key="3">
    <source>
        <dbReference type="ARBA" id="ARBA00022603"/>
    </source>
</evidence>
<keyword evidence="4" id="KW-0808">Transferase</keyword>
<evidence type="ECO:0000256" key="5">
    <source>
        <dbReference type="ARBA" id="ARBA00022691"/>
    </source>
</evidence>
<protein>
    <recommendedName>
        <fullName evidence="2">site-specific DNA-methyltransferase (adenine-specific)</fullName>
        <ecNumber evidence="2">2.1.1.72</ecNumber>
    </recommendedName>
</protein>
<dbReference type="Gene3D" id="1.20.1260.30">
    <property type="match status" value="1"/>
</dbReference>
<dbReference type="InterPro" id="IPR029063">
    <property type="entry name" value="SAM-dependent_MTases_sf"/>
</dbReference>
<keyword evidence="8" id="KW-0175">Coiled coil</keyword>
<dbReference type="Pfam" id="PF12161">
    <property type="entry name" value="HsdM_N"/>
    <property type="match status" value="1"/>
</dbReference>
<evidence type="ECO:0000256" key="2">
    <source>
        <dbReference type="ARBA" id="ARBA00011900"/>
    </source>
</evidence>
<evidence type="ECO:0000256" key="4">
    <source>
        <dbReference type="ARBA" id="ARBA00022679"/>
    </source>
</evidence>
<dbReference type="InterPro" id="IPR002052">
    <property type="entry name" value="DNA_methylase_N6_adenine_CS"/>
</dbReference>
<keyword evidence="6" id="KW-0680">Restriction system</keyword>
<dbReference type="GO" id="GO:0003677">
    <property type="term" value="F:DNA binding"/>
    <property type="evidence" value="ECO:0007669"/>
    <property type="project" value="InterPro"/>
</dbReference>
<dbReference type="OrthoDB" id="9814572at2"/>
<dbReference type="EMBL" id="FXTP01000005">
    <property type="protein sequence ID" value="SMO57730.1"/>
    <property type="molecule type" value="Genomic_DNA"/>
</dbReference>
<dbReference type="GO" id="GO:0009307">
    <property type="term" value="P:DNA restriction-modification system"/>
    <property type="evidence" value="ECO:0007669"/>
    <property type="project" value="UniProtKB-KW"/>
</dbReference>
<dbReference type="Gene3D" id="3.40.50.150">
    <property type="entry name" value="Vaccinia Virus protein VP39"/>
    <property type="match status" value="1"/>
</dbReference>
<comment type="catalytic activity">
    <reaction evidence="7">
        <text>a 2'-deoxyadenosine in DNA + S-adenosyl-L-methionine = an N(6)-methyl-2'-deoxyadenosine in DNA + S-adenosyl-L-homocysteine + H(+)</text>
        <dbReference type="Rhea" id="RHEA:15197"/>
        <dbReference type="Rhea" id="RHEA-COMP:12418"/>
        <dbReference type="Rhea" id="RHEA-COMP:12419"/>
        <dbReference type="ChEBI" id="CHEBI:15378"/>
        <dbReference type="ChEBI" id="CHEBI:57856"/>
        <dbReference type="ChEBI" id="CHEBI:59789"/>
        <dbReference type="ChEBI" id="CHEBI:90615"/>
        <dbReference type="ChEBI" id="CHEBI:90616"/>
        <dbReference type="EC" id="2.1.1.72"/>
    </reaction>
</comment>
<dbReference type="AlphaFoldDB" id="A0A521CG46"/>
<dbReference type="InterPro" id="IPR051537">
    <property type="entry name" value="DNA_Adenine_Mtase"/>
</dbReference>
<feature type="coiled-coil region" evidence="8">
    <location>
        <begin position="461"/>
        <end position="495"/>
    </location>
</feature>
<dbReference type="GO" id="GO:0009007">
    <property type="term" value="F:site-specific DNA-methyltransferase (adenine-specific) activity"/>
    <property type="evidence" value="ECO:0007669"/>
    <property type="project" value="UniProtKB-EC"/>
</dbReference>
<dbReference type="InterPro" id="IPR004546">
    <property type="entry name" value="Restrct_endonuc_T1M"/>
</dbReference>
<evidence type="ECO:0000259" key="9">
    <source>
        <dbReference type="Pfam" id="PF02384"/>
    </source>
</evidence>
<dbReference type="SUPFAM" id="SSF53335">
    <property type="entry name" value="S-adenosyl-L-methionine-dependent methyltransferases"/>
    <property type="match status" value="1"/>
</dbReference>
<dbReference type="PANTHER" id="PTHR42933:SF3">
    <property type="entry name" value="TYPE I RESTRICTION ENZYME MJAVIII METHYLASE SUBUNIT"/>
    <property type="match status" value="1"/>
</dbReference>
<evidence type="ECO:0000256" key="8">
    <source>
        <dbReference type="SAM" id="Coils"/>
    </source>
</evidence>
<keyword evidence="3" id="KW-0489">Methyltransferase</keyword>
<dbReference type="EC" id="2.1.1.72" evidence="2"/>
<evidence type="ECO:0000259" key="10">
    <source>
        <dbReference type="Pfam" id="PF12161"/>
    </source>
</evidence>
<dbReference type="Proteomes" id="UP000317557">
    <property type="component" value="Unassembled WGS sequence"/>
</dbReference>
<evidence type="ECO:0000313" key="12">
    <source>
        <dbReference type="Proteomes" id="UP000317557"/>
    </source>
</evidence>
<dbReference type="GO" id="GO:0008170">
    <property type="term" value="F:N-methyltransferase activity"/>
    <property type="evidence" value="ECO:0007669"/>
    <property type="project" value="InterPro"/>
</dbReference>
<keyword evidence="12" id="KW-1185">Reference proteome</keyword>
<dbReference type="Pfam" id="PF02384">
    <property type="entry name" value="N6_Mtase"/>
    <property type="match status" value="1"/>
</dbReference>
<proteinExistence type="inferred from homology"/>
<dbReference type="PRINTS" id="PR00507">
    <property type="entry name" value="N12N6MTFRASE"/>
</dbReference>
<sequence length="498" mass="57172">MSNYKPSQQEINNALWSACDTFRGVVDPSEYKNYILVFLFLKYLSDVWKDRYDAYKKEYGDDEELIRRRMKRERFVLPDDCTFDYLVENQNAEDLGDRINKVLEKIEEANYEKLEGVFRNVDFNSEGNLGKTKDRNRRLKNLINDFHKPELNFRPSVIGTEDIIGNGYMYLIERFASDAGKKGGEFYTPHEVSQLLAKLIKPQPGDRICDPAIGSGSLAITVAEEVDGKDFRIYGQESNGSTWALAKMNMFLHGMDAADIRWCDTLNSPDLVEKDQLMTFDVVVANPPFSLDKWGKEEAKDDPYNRYKRGIPPKSRADYAFIQHMIETAKDENGKVGVIVPHGVLFRSGAEGRIREALIKENLLEAVVGLPENLFFGTGIPAAILIFNKAKEREEVLFIDASKGFEKGTRQNKLRDEDIEKIVSTFEQFETVDKYSYVASPDELKENDYNLNIPRYVDTFEPEAEVDIAEVQGEIEELETELTHVRKQMDEYLKKLGV</sequence>
<organism evidence="11 12">
    <name type="scientific">Gracilimonas mengyeensis</name>
    <dbReference type="NCBI Taxonomy" id="1302730"/>
    <lineage>
        <taxon>Bacteria</taxon>
        <taxon>Pseudomonadati</taxon>
        <taxon>Balneolota</taxon>
        <taxon>Balneolia</taxon>
        <taxon>Balneolales</taxon>
        <taxon>Balneolaceae</taxon>
        <taxon>Gracilimonas</taxon>
    </lineage>
</organism>
<feature type="domain" description="DNA methylase adenine-specific" evidence="9">
    <location>
        <begin position="161"/>
        <end position="462"/>
    </location>
</feature>
<dbReference type="RefSeq" id="WP_142453906.1">
    <property type="nucleotide sequence ID" value="NZ_FXTP01000005.1"/>
</dbReference>
<dbReference type="PROSITE" id="PS00092">
    <property type="entry name" value="N6_MTASE"/>
    <property type="match status" value="1"/>
</dbReference>
<accession>A0A521CG46</accession>
<gene>
    <name evidence="11" type="ORF">SAMN06265219_10577</name>
</gene>
<feature type="domain" description="N6 adenine-specific DNA methyltransferase N-terminal" evidence="10">
    <location>
        <begin position="11"/>
        <end position="146"/>
    </location>
</feature>